<evidence type="ECO:0000313" key="5">
    <source>
        <dbReference type="EMBL" id="KAJ3572654.1"/>
    </source>
</evidence>
<name>A0A9W8NF12_9PEZI</name>
<evidence type="ECO:0000313" key="6">
    <source>
        <dbReference type="Proteomes" id="UP001148614"/>
    </source>
</evidence>
<gene>
    <name evidence="5" type="ORF">NPX13_g4974</name>
</gene>
<dbReference type="GO" id="GO:0000398">
    <property type="term" value="P:mRNA splicing, via spliceosome"/>
    <property type="evidence" value="ECO:0007669"/>
    <property type="project" value="TreeGrafter"/>
</dbReference>
<dbReference type="InterPro" id="IPR036265">
    <property type="entry name" value="HIT-like_sf"/>
</dbReference>
<accession>A0A9W8NF12</accession>
<dbReference type="EMBL" id="JANPWZ010000747">
    <property type="protein sequence ID" value="KAJ3572654.1"/>
    <property type="molecule type" value="Genomic_DNA"/>
</dbReference>
<feature type="region of interest" description="Disordered" evidence="2">
    <location>
        <begin position="302"/>
        <end position="330"/>
    </location>
</feature>
<feature type="compositionally biased region" description="Basic and acidic residues" evidence="2">
    <location>
        <begin position="1"/>
        <end position="22"/>
    </location>
</feature>
<evidence type="ECO:0000259" key="3">
    <source>
        <dbReference type="Pfam" id="PF04676"/>
    </source>
</evidence>
<evidence type="ECO:0008006" key="7">
    <source>
        <dbReference type="Google" id="ProtNLM"/>
    </source>
</evidence>
<dbReference type="VEuPathDB" id="FungiDB:F4678DRAFT_146087"/>
<dbReference type="PANTHER" id="PTHR12072">
    <property type="entry name" value="CWF19, CELL CYCLE CONTROL PROTEIN"/>
    <property type="match status" value="1"/>
</dbReference>
<sequence length="723" mass="82923">MDGLDEFEKTLAAEKAQRERDALNSTEKSHRKHRHHHHHHRRDHSADGTRDRDRDRDHDRGDRHGHHRSRRDDDYGDDGHRHKRSRHSKDDDRHRQDHRKERHRRDSREEQEASHGVSRETRLKSSDAKTDLPLPNEELAAEDYENPARSPPLTRDSWMTAPSALDIDYTQKGSKPAKPPPPKELPKRLIHSRELNAAHLQDLNDGKMGDELGLPAKHEVKYTFGDSGSLSRMTKLKGIYSMAETTGRTVEEIALDQYGNLRDFDDAREEKIELDRRRVYGEGYVGKEKPSGELFQERKLATGVREERQASSQPVEPEQGTVIPDDATSHKPMQIDQTTLNRLKAQMMKAILKKAPDAAKLEAEYNQAAAAFSSKGPEAVVLNVMESRMMAGTRAEAKAVDTKRGRERGLVEQNDDMTIEDMVREERRTRGQAGGEGLRLAERIAKDGKFDDDLDYMDENAEKLARRVQKSEINLRNTAINEYQKINKILDNCQLCHHEDRNLPPVAPVISLGTRVYLTLPTEPELSEGGAVIVPIQHRTNLLECDDDEWEEIRNFMKCLTRLYHEQGREVVFYENAATPQRHMHAAMQAVPIPYELGDTAPAFFKEAMLSADEEWSQHKKIIDTGARARDGLGKMAFRRSIAKEMPYFHAWFTLDGGLGHVVEDSNRWPRGDLFAREILGGMVDADPHVIKKQGRWHRSDSRVDGFKSRWRKFDWTRVLSDG</sequence>
<dbReference type="PANTHER" id="PTHR12072:SF5">
    <property type="entry name" value="CWF19-LIKE PROTEIN 2"/>
    <property type="match status" value="1"/>
</dbReference>
<organism evidence="5 6">
    <name type="scientific">Xylaria arbuscula</name>
    <dbReference type="NCBI Taxonomy" id="114810"/>
    <lineage>
        <taxon>Eukaryota</taxon>
        <taxon>Fungi</taxon>
        <taxon>Dikarya</taxon>
        <taxon>Ascomycota</taxon>
        <taxon>Pezizomycotina</taxon>
        <taxon>Sordariomycetes</taxon>
        <taxon>Xylariomycetidae</taxon>
        <taxon>Xylariales</taxon>
        <taxon>Xylariaceae</taxon>
        <taxon>Xylaria</taxon>
    </lineage>
</organism>
<comment type="caution">
    <text evidence="5">The sequence shown here is derived from an EMBL/GenBank/DDBJ whole genome shotgun (WGS) entry which is preliminary data.</text>
</comment>
<feature type="region of interest" description="Disordered" evidence="2">
    <location>
        <begin position="1"/>
        <end position="158"/>
    </location>
</feature>
<feature type="compositionally biased region" description="Basic and acidic residues" evidence="2">
    <location>
        <begin position="70"/>
        <end position="80"/>
    </location>
</feature>
<feature type="compositionally biased region" description="Basic and acidic residues" evidence="2">
    <location>
        <begin position="88"/>
        <end position="130"/>
    </location>
</feature>
<evidence type="ECO:0000256" key="1">
    <source>
        <dbReference type="ARBA" id="ARBA00006795"/>
    </source>
</evidence>
<dbReference type="Pfam" id="PF04677">
    <property type="entry name" value="CwfJ_C_1"/>
    <property type="match status" value="1"/>
</dbReference>
<keyword evidence="6" id="KW-1185">Reference proteome</keyword>
<feature type="domain" description="Cwf19-like C-terminal" evidence="4">
    <location>
        <begin position="481"/>
        <end position="606"/>
    </location>
</feature>
<evidence type="ECO:0000259" key="4">
    <source>
        <dbReference type="Pfam" id="PF04677"/>
    </source>
</evidence>
<dbReference type="Pfam" id="PF04676">
    <property type="entry name" value="CwfJ_C_2"/>
    <property type="match status" value="1"/>
</dbReference>
<feature type="compositionally biased region" description="Basic residues" evidence="2">
    <location>
        <begin position="29"/>
        <end position="43"/>
    </location>
</feature>
<dbReference type="GO" id="GO:0071014">
    <property type="term" value="C:post-mRNA release spliceosomal complex"/>
    <property type="evidence" value="ECO:0007669"/>
    <property type="project" value="TreeGrafter"/>
</dbReference>
<feature type="domain" description="Cwf19-like protein C-terminal" evidence="3">
    <location>
        <begin position="615"/>
        <end position="717"/>
    </location>
</feature>
<dbReference type="SUPFAM" id="SSF54197">
    <property type="entry name" value="HIT-like"/>
    <property type="match status" value="1"/>
</dbReference>
<dbReference type="InterPro" id="IPR006768">
    <property type="entry name" value="Cwf19-like_C_dom-1"/>
</dbReference>
<protein>
    <recommendedName>
        <fullName evidence="7">Cwf19-like C-terminal domain-containing protein</fullName>
    </recommendedName>
</protein>
<evidence type="ECO:0000256" key="2">
    <source>
        <dbReference type="SAM" id="MobiDB-lite"/>
    </source>
</evidence>
<dbReference type="InterPro" id="IPR040194">
    <property type="entry name" value="Cwf19-like"/>
</dbReference>
<reference evidence="5" key="1">
    <citation type="submission" date="2022-07" db="EMBL/GenBank/DDBJ databases">
        <title>Genome Sequence of Xylaria arbuscula.</title>
        <authorList>
            <person name="Buettner E."/>
        </authorList>
    </citation>
    <scope>NUCLEOTIDE SEQUENCE</scope>
    <source>
        <strain evidence="5">VT107</strain>
    </source>
</reference>
<comment type="similarity">
    <text evidence="1">Belongs to the CWF19 family.</text>
</comment>
<dbReference type="Proteomes" id="UP001148614">
    <property type="component" value="Unassembled WGS sequence"/>
</dbReference>
<dbReference type="AlphaFoldDB" id="A0A9W8NF12"/>
<proteinExistence type="inferred from homology"/>
<feature type="compositionally biased region" description="Basic and acidic residues" evidence="2">
    <location>
        <begin position="44"/>
        <end position="62"/>
    </location>
</feature>
<dbReference type="InterPro" id="IPR006767">
    <property type="entry name" value="Cwf19-like_C_dom-2"/>
</dbReference>